<dbReference type="SMART" id="SM00175">
    <property type="entry name" value="RAB"/>
    <property type="match status" value="1"/>
</dbReference>
<dbReference type="GO" id="GO:0005886">
    <property type="term" value="C:plasma membrane"/>
    <property type="evidence" value="ECO:0007669"/>
    <property type="project" value="UniProtKB-SubCell"/>
</dbReference>
<evidence type="ECO:0000256" key="3">
    <source>
        <dbReference type="ARBA" id="ARBA00022475"/>
    </source>
</evidence>
<evidence type="ECO:0000256" key="8">
    <source>
        <dbReference type="ARBA" id="ARBA00023224"/>
    </source>
</evidence>
<keyword evidence="5" id="KW-0297">G-protein coupled receptor</keyword>
<dbReference type="InterPro" id="IPR030697">
    <property type="entry name" value="Rab29/Rab38/Rab32"/>
</dbReference>
<evidence type="ECO:0000256" key="9">
    <source>
        <dbReference type="ARBA" id="ARBA00023288"/>
    </source>
</evidence>
<keyword evidence="7" id="KW-0325">Glycoprotein</keyword>
<dbReference type="SMART" id="SM00176">
    <property type="entry name" value="RAN"/>
    <property type="match status" value="1"/>
</dbReference>
<evidence type="ECO:0000259" key="13">
    <source>
        <dbReference type="Pfam" id="PF01094"/>
    </source>
</evidence>
<dbReference type="InterPro" id="IPR050726">
    <property type="entry name" value="mGluR"/>
</dbReference>
<comment type="caution">
    <text evidence="14">The sequence shown here is derived from an EMBL/GenBank/DDBJ whole genome shotgun (WGS) entry which is preliminary data.</text>
</comment>
<evidence type="ECO:0000256" key="6">
    <source>
        <dbReference type="ARBA" id="ARBA00023134"/>
    </source>
</evidence>
<dbReference type="GO" id="GO:0004930">
    <property type="term" value="F:G protein-coupled receptor activity"/>
    <property type="evidence" value="ECO:0007669"/>
    <property type="project" value="UniProtKB-KW"/>
</dbReference>
<comment type="similarity">
    <text evidence="2">Belongs to the small GTPase superfamily. Rab family.</text>
</comment>
<dbReference type="PANTHER" id="PTHR24060">
    <property type="entry name" value="METABOTROPIC GLUTAMATE RECEPTOR"/>
    <property type="match status" value="1"/>
</dbReference>
<dbReference type="GO" id="GO:0003924">
    <property type="term" value="F:GTPase activity"/>
    <property type="evidence" value="ECO:0007669"/>
    <property type="project" value="InterPro"/>
</dbReference>
<evidence type="ECO:0000256" key="2">
    <source>
        <dbReference type="ARBA" id="ARBA00006270"/>
    </source>
</evidence>
<evidence type="ECO:0000256" key="5">
    <source>
        <dbReference type="ARBA" id="ARBA00023040"/>
    </source>
</evidence>
<evidence type="ECO:0000256" key="12">
    <source>
        <dbReference type="SAM" id="SignalP"/>
    </source>
</evidence>
<reference evidence="14 15" key="1">
    <citation type="journal article" date="2021" name="Sci. Rep.">
        <title>Chromosome anchoring in Senegalese sole (Solea senegalensis) reveals sex-associated markers and genome rearrangements in flatfish.</title>
        <authorList>
            <person name="Guerrero-Cozar I."/>
            <person name="Gomez-Garrido J."/>
            <person name="Berbel C."/>
            <person name="Martinez-Blanch J.F."/>
            <person name="Alioto T."/>
            <person name="Claros M.G."/>
            <person name="Gagnaire P.A."/>
            <person name="Manchado M."/>
        </authorList>
    </citation>
    <scope>NUCLEOTIDE SEQUENCE [LARGE SCALE GENOMIC DNA]</scope>
    <source>
        <strain evidence="14">Sse05_10M</strain>
    </source>
</reference>
<gene>
    <name evidence="14" type="ORF">JOB18_004126</name>
</gene>
<evidence type="ECO:0000256" key="11">
    <source>
        <dbReference type="ARBA" id="ARBA00046278"/>
    </source>
</evidence>
<evidence type="ECO:0000256" key="1">
    <source>
        <dbReference type="ARBA" id="ARBA00004651"/>
    </source>
</evidence>
<dbReference type="GO" id="GO:0030425">
    <property type="term" value="C:dendrite"/>
    <property type="evidence" value="ECO:0007669"/>
    <property type="project" value="UniProtKB-ARBA"/>
</dbReference>
<dbReference type="GO" id="GO:0016192">
    <property type="term" value="P:vesicle-mediated transport"/>
    <property type="evidence" value="ECO:0007669"/>
    <property type="project" value="InterPro"/>
</dbReference>
<dbReference type="EMBL" id="JAGKHQ010000020">
    <property type="protein sequence ID" value="KAG7478611.1"/>
    <property type="molecule type" value="Genomic_DNA"/>
</dbReference>
<dbReference type="Pfam" id="PF00071">
    <property type="entry name" value="Ras"/>
    <property type="match status" value="1"/>
</dbReference>
<comment type="subcellular location">
    <subcellularLocation>
        <location evidence="1">Cell membrane</location>
        <topology evidence="1">Multi-pass membrane protein</topology>
    </subcellularLocation>
    <subcellularLocation>
        <location evidence="11">Endomembrane system</location>
        <topology evidence="11">Lipid-anchor</topology>
        <orientation evidence="11">Cytoplasmic side</orientation>
    </subcellularLocation>
</comment>
<accession>A0AAV6PYC7</accession>
<keyword evidence="3" id="KW-1003">Cell membrane</keyword>
<dbReference type="InterPro" id="IPR001828">
    <property type="entry name" value="ANF_lig-bd_rcpt"/>
</dbReference>
<keyword evidence="8" id="KW-0807">Transducer</keyword>
<proteinExistence type="inferred from homology"/>
<protein>
    <submittedName>
        <fullName evidence="14">Ras-related protein Rab-38</fullName>
    </submittedName>
</protein>
<organism evidence="14 15">
    <name type="scientific">Solea senegalensis</name>
    <name type="common">Senegalese sole</name>
    <dbReference type="NCBI Taxonomy" id="28829"/>
    <lineage>
        <taxon>Eukaryota</taxon>
        <taxon>Metazoa</taxon>
        <taxon>Chordata</taxon>
        <taxon>Craniata</taxon>
        <taxon>Vertebrata</taxon>
        <taxon>Euteleostomi</taxon>
        <taxon>Actinopterygii</taxon>
        <taxon>Neopterygii</taxon>
        <taxon>Teleostei</taxon>
        <taxon>Neoteleostei</taxon>
        <taxon>Acanthomorphata</taxon>
        <taxon>Carangaria</taxon>
        <taxon>Pleuronectiformes</taxon>
        <taxon>Pleuronectoidei</taxon>
        <taxon>Soleidae</taxon>
        <taxon>Solea</taxon>
    </lineage>
</organism>
<dbReference type="InterPro" id="IPR005225">
    <property type="entry name" value="Small_GTP-bd"/>
</dbReference>
<keyword evidence="4" id="KW-0547">Nucleotide-binding</keyword>
<evidence type="ECO:0000256" key="4">
    <source>
        <dbReference type="ARBA" id="ARBA00022741"/>
    </source>
</evidence>
<dbReference type="CDD" id="cd04107">
    <property type="entry name" value="Rab32_Rab38"/>
    <property type="match status" value="1"/>
</dbReference>
<dbReference type="AlphaFoldDB" id="A0AAV6PYC7"/>
<evidence type="ECO:0000313" key="14">
    <source>
        <dbReference type="EMBL" id="KAG7478611.1"/>
    </source>
</evidence>
<name>A0AAV6PYC7_SOLSE</name>
<evidence type="ECO:0000256" key="10">
    <source>
        <dbReference type="ARBA" id="ARBA00023289"/>
    </source>
</evidence>
<sequence>MMLWLLLALATWVGPRQADTAHSNERRVVAHIPGDIIIGALFSVHHQPPADKVHERKCGAVREQYGIQRVEAMMHTLDRINNDPYILPNISLGCEIRDSCWHSAVALEQSIEFIRDSLVSSDEAEEWGGGVSWGGGGGGGGGGATTTMKCADPSATPMRGKKPIVGLIGPGSSSVAIQVQNLLQLFNIPQIAYSATSMDLSDKSLYKYFMRVVPSDAQQARAMVDIVKRYNWSYVSAIHTEGVSDLGMGLQGRPLPFEAKLHSDTQWWQKADGKNWEEIGKQREQREKPIRSRGNGWDSLRTVLFAPLRHKVHASVIHFPLWTGAYFTSPSHYTLYTLPSVRSCASSPFSSLSSLLLQWVHAQLSPSSVAMQKEHLYKILVIGDLGVGKTSIIKRYVHHNFSPNYRATIGVDFALKVLNWDQETVRLQLWDIAGQERFGNMTRVYYREAMGAFIVFDVTRPASFEAVAKWKEDLDSKLTLANGKNVATVLLANKCDQGRDVLTNNGIKMEQFCQDNGFVGWFETSAKENINIDEAANCLVKHIIASEKDMLQSEVPDTVTPQLEKDKGVQATAPSVYLHGRKNHQQPLQERKGTVEIIVDFKEDSRRSDVPNRQSRVDAVK</sequence>
<dbReference type="PROSITE" id="PS00979">
    <property type="entry name" value="G_PROTEIN_RECEP_F3_1"/>
    <property type="match status" value="1"/>
</dbReference>
<dbReference type="NCBIfam" id="TIGR00231">
    <property type="entry name" value="small_GTP"/>
    <property type="match status" value="1"/>
</dbReference>
<keyword evidence="12" id="KW-0732">Signal</keyword>
<dbReference type="GO" id="GO:0005525">
    <property type="term" value="F:GTP binding"/>
    <property type="evidence" value="ECO:0007669"/>
    <property type="project" value="UniProtKB-KW"/>
</dbReference>
<dbReference type="InterPro" id="IPR001806">
    <property type="entry name" value="Small_GTPase"/>
</dbReference>
<keyword evidence="3" id="KW-0472">Membrane</keyword>
<keyword evidence="15" id="KW-1185">Reference proteome</keyword>
<feature type="domain" description="Receptor ligand binding region" evidence="13">
    <location>
        <begin position="70"/>
        <end position="242"/>
    </location>
</feature>
<dbReference type="SMART" id="SM00174">
    <property type="entry name" value="RHO"/>
    <property type="match status" value="1"/>
</dbReference>
<evidence type="ECO:0000313" key="15">
    <source>
        <dbReference type="Proteomes" id="UP000693946"/>
    </source>
</evidence>
<dbReference type="SMART" id="SM00173">
    <property type="entry name" value="RAS"/>
    <property type="match status" value="1"/>
</dbReference>
<dbReference type="PROSITE" id="PS51419">
    <property type="entry name" value="RAB"/>
    <property type="match status" value="1"/>
</dbReference>
<dbReference type="InterPro" id="IPR017979">
    <property type="entry name" value="GPCR_3_CS"/>
</dbReference>
<keyword evidence="6" id="KW-0342">GTP-binding</keyword>
<dbReference type="Proteomes" id="UP000693946">
    <property type="component" value="Linkage Group LG8"/>
</dbReference>
<feature type="chain" id="PRO_5043473461" evidence="12">
    <location>
        <begin position="19"/>
        <end position="621"/>
    </location>
</feature>
<evidence type="ECO:0000256" key="7">
    <source>
        <dbReference type="ARBA" id="ARBA00023180"/>
    </source>
</evidence>
<dbReference type="FunFam" id="3.40.50.300:FF:000222">
    <property type="entry name" value="RAB32, member RAS oncogene family"/>
    <property type="match status" value="1"/>
</dbReference>
<dbReference type="FunFam" id="3.40.50.2300:FF:000243">
    <property type="entry name" value="Metabotropic glutamate receptor 5"/>
    <property type="match status" value="1"/>
</dbReference>
<keyword evidence="5" id="KW-0675">Receptor</keyword>
<dbReference type="Pfam" id="PF01094">
    <property type="entry name" value="ANF_receptor"/>
    <property type="match status" value="1"/>
</dbReference>
<dbReference type="GO" id="GO:0031982">
    <property type="term" value="C:vesicle"/>
    <property type="evidence" value="ECO:0007669"/>
    <property type="project" value="InterPro"/>
</dbReference>
<keyword evidence="9" id="KW-0449">Lipoprotein</keyword>
<dbReference type="PROSITE" id="PS51421">
    <property type="entry name" value="RAS"/>
    <property type="match status" value="1"/>
</dbReference>
<keyword evidence="10" id="KW-0636">Prenylation</keyword>
<feature type="signal peptide" evidence="12">
    <location>
        <begin position="1"/>
        <end position="18"/>
    </location>
</feature>
<dbReference type="GO" id="GO:0005802">
    <property type="term" value="C:trans-Golgi network"/>
    <property type="evidence" value="ECO:0007669"/>
    <property type="project" value="InterPro"/>
</dbReference>